<dbReference type="OrthoDB" id="3203793at2"/>
<dbReference type="InterPro" id="IPR046828">
    <property type="entry name" value="RepSA"/>
</dbReference>
<dbReference type="RefSeq" id="WP_147102433.1">
    <property type="nucleotide sequence ID" value="NZ_BJVJ01000004.1"/>
</dbReference>
<reference evidence="2 3" key="1">
    <citation type="submission" date="2019-07" db="EMBL/GenBank/DDBJ databases">
        <title>Whole genome shotgun sequence of Pseudonocardia sulfidoxydans NBRC 16205.</title>
        <authorList>
            <person name="Hosoyama A."/>
            <person name="Uohara A."/>
            <person name="Ohji S."/>
            <person name="Ichikawa N."/>
        </authorList>
    </citation>
    <scope>NUCLEOTIDE SEQUENCE [LARGE SCALE GENOMIC DNA]</scope>
    <source>
        <strain evidence="2 3">NBRC 16205</strain>
    </source>
</reference>
<dbReference type="AlphaFoldDB" id="A0A511DAT7"/>
<evidence type="ECO:0000313" key="3">
    <source>
        <dbReference type="Proteomes" id="UP000321685"/>
    </source>
</evidence>
<dbReference type="Pfam" id="PF20199">
    <property type="entry name" value="RepSA"/>
    <property type="match status" value="1"/>
</dbReference>
<proteinExistence type="predicted"/>
<protein>
    <submittedName>
        <fullName evidence="2">Replication initiation protein</fullName>
    </submittedName>
</protein>
<name>A0A511DAT7_9PSEU</name>
<keyword evidence="3" id="KW-1185">Reference proteome</keyword>
<dbReference type="Proteomes" id="UP000321685">
    <property type="component" value="Unassembled WGS sequence"/>
</dbReference>
<feature type="region of interest" description="Disordered" evidence="1">
    <location>
        <begin position="435"/>
        <end position="454"/>
    </location>
</feature>
<dbReference type="EMBL" id="BJVJ01000004">
    <property type="protein sequence ID" value="GEL21697.1"/>
    <property type="molecule type" value="Genomic_DNA"/>
</dbReference>
<evidence type="ECO:0000256" key="1">
    <source>
        <dbReference type="SAM" id="MobiDB-lite"/>
    </source>
</evidence>
<accession>A0A511DAT7</accession>
<comment type="caution">
    <text evidence="2">The sequence shown here is derived from an EMBL/GenBank/DDBJ whole genome shotgun (WGS) entry which is preliminary data.</text>
</comment>
<sequence>MTTTHDTDAALSARLRSFDYLTWRGRVEATGGCAHPVRLRGFSTISTASGRVLAERTGEVWAPCGNRRETVCPACSDRYAVNAFHLIRAGLAGGDKGVPTTVTDRPRLFLTLTAPSFGPVHSRRLSARGRVIPCPCGTHHRDGDPNVGTPLDPDTYDYVGSVLWQAHAGKLWHRFTIALRRALAARLGLSAREFATRARLSYAKVAEYQRRGLVHFHAAIRLDGPEGPTDPPPSGATHVLLVDAVRDAARSVLLEVARPDGQPLELVWGAQVDARRISATAAAEVTDDRGEITDARLAGYIAKYATKGTGKTDQHPDRPIRSLAHLDHLRLHPHHRRIIETAWYLGGLDDYEPLNLRKWAHMLGFRGHFLTKSRRYSTTFRAIHRDQRTWRLAEQLDELGHDAAADPVIVVNNWHLVGIGHRNETDRELALAIAGRRRDQRRSTPQPAQERTTP</sequence>
<feature type="compositionally biased region" description="Polar residues" evidence="1">
    <location>
        <begin position="443"/>
        <end position="454"/>
    </location>
</feature>
<organism evidence="2 3">
    <name type="scientific">Pseudonocardia sulfidoxydans NBRC 16205</name>
    <dbReference type="NCBI Taxonomy" id="1223511"/>
    <lineage>
        <taxon>Bacteria</taxon>
        <taxon>Bacillati</taxon>
        <taxon>Actinomycetota</taxon>
        <taxon>Actinomycetes</taxon>
        <taxon>Pseudonocardiales</taxon>
        <taxon>Pseudonocardiaceae</taxon>
        <taxon>Pseudonocardia</taxon>
    </lineage>
</organism>
<gene>
    <name evidence="2" type="ORF">PSU4_06510</name>
</gene>
<evidence type="ECO:0000313" key="2">
    <source>
        <dbReference type="EMBL" id="GEL21697.1"/>
    </source>
</evidence>